<proteinExistence type="predicted"/>
<dbReference type="Proteomes" id="UP000751190">
    <property type="component" value="Unassembled WGS sequence"/>
</dbReference>
<feature type="chain" id="PRO_5035192066" evidence="1">
    <location>
        <begin position="20"/>
        <end position="197"/>
    </location>
</feature>
<dbReference type="EMBL" id="JAGTXO010000001">
    <property type="protein sequence ID" value="KAG8470486.1"/>
    <property type="molecule type" value="Genomic_DNA"/>
</dbReference>
<feature type="signal peptide" evidence="1">
    <location>
        <begin position="1"/>
        <end position="19"/>
    </location>
</feature>
<dbReference type="PANTHER" id="PTHR15852">
    <property type="entry name" value="PLASTID TRANSCRIPTIONALLY ACTIVE PROTEIN"/>
    <property type="match status" value="1"/>
</dbReference>
<evidence type="ECO:0000313" key="3">
    <source>
        <dbReference type="Proteomes" id="UP000751190"/>
    </source>
</evidence>
<evidence type="ECO:0000256" key="1">
    <source>
        <dbReference type="SAM" id="SignalP"/>
    </source>
</evidence>
<dbReference type="SUPFAM" id="SSF57938">
    <property type="entry name" value="DnaJ/Hsp40 cysteine-rich domain"/>
    <property type="match status" value="1"/>
</dbReference>
<name>A0A8J5XJP7_DIALT</name>
<accession>A0A8J5XJP7</accession>
<keyword evidence="1" id="KW-0732">Signal</keyword>
<dbReference type="InterPro" id="IPR036410">
    <property type="entry name" value="HSP_DnaJ_Cys-rich_dom_sf"/>
</dbReference>
<dbReference type="OrthoDB" id="4733at2759"/>
<sequence length="197" mass="20674">MLLAAALMLVLLALPMTSGWGVAYAPTPIARPARARRGLALSPRRRAHVAKASMLDMPNLLDTWSSFREALQAAGANVVFERGALRILDPDLAAFVGGAVGVIGTLESIMSRRRAVRERLTCVYCDGAGTLTCGVCVGSGRNSAGMPCVNCNGLGKVACVSCQGSGNSVLLASDRNLIRELAGLGTMQDELETEIDR</sequence>
<evidence type="ECO:0000313" key="2">
    <source>
        <dbReference type="EMBL" id="KAG8470486.1"/>
    </source>
</evidence>
<gene>
    <name evidence="2" type="ORF">KFE25_008907</name>
</gene>
<dbReference type="AlphaFoldDB" id="A0A8J5XJP7"/>
<organism evidence="2 3">
    <name type="scientific">Diacronema lutheri</name>
    <name type="common">Unicellular marine alga</name>
    <name type="synonym">Monochrysis lutheri</name>
    <dbReference type="NCBI Taxonomy" id="2081491"/>
    <lineage>
        <taxon>Eukaryota</taxon>
        <taxon>Haptista</taxon>
        <taxon>Haptophyta</taxon>
        <taxon>Pavlovophyceae</taxon>
        <taxon>Pavlovales</taxon>
        <taxon>Pavlovaceae</taxon>
        <taxon>Diacronema</taxon>
    </lineage>
</organism>
<dbReference type="PANTHER" id="PTHR15852:SF54">
    <property type="entry name" value="PROTEIN SSUH2 HOMOLOG"/>
    <property type="match status" value="1"/>
</dbReference>
<keyword evidence="3" id="KW-1185">Reference proteome</keyword>
<comment type="caution">
    <text evidence="2">The sequence shown here is derived from an EMBL/GenBank/DDBJ whole genome shotgun (WGS) entry which is preliminary data.</text>
</comment>
<protein>
    <submittedName>
        <fullName evidence="2">Uncharacterized protein</fullName>
    </submittedName>
</protein>
<reference evidence="2" key="1">
    <citation type="submission" date="2021-05" db="EMBL/GenBank/DDBJ databases">
        <title>The genome of the haptophyte Pavlova lutheri (Diacronema luteri, Pavlovales) - a model for lipid biosynthesis in eukaryotic algae.</title>
        <authorList>
            <person name="Hulatt C.J."/>
            <person name="Posewitz M.C."/>
        </authorList>
    </citation>
    <scope>NUCLEOTIDE SEQUENCE</scope>
    <source>
        <strain evidence="2">NIVA-4/92</strain>
    </source>
</reference>